<dbReference type="STRING" id="3469.A0A4Y7KYT2"/>
<dbReference type="GO" id="GO:0006865">
    <property type="term" value="P:amino acid transport"/>
    <property type="evidence" value="ECO:0007669"/>
    <property type="project" value="UniProtKB-KW"/>
</dbReference>
<feature type="transmembrane region" description="Helical" evidence="7">
    <location>
        <begin position="210"/>
        <end position="231"/>
    </location>
</feature>
<evidence type="ECO:0000256" key="6">
    <source>
        <dbReference type="ARBA" id="ARBA00023136"/>
    </source>
</evidence>
<keyword evidence="2" id="KW-0813">Transport</keyword>
<dbReference type="EMBL" id="CM010723">
    <property type="protein sequence ID" value="RZC77085.1"/>
    <property type="molecule type" value="Genomic_DNA"/>
</dbReference>
<evidence type="ECO:0000256" key="7">
    <source>
        <dbReference type="SAM" id="Phobius"/>
    </source>
</evidence>
<feature type="domain" description="Amino acid transporter transmembrane" evidence="8">
    <location>
        <begin position="183"/>
        <end position="265"/>
    </location>
</feature>
<dbReference type="GO" id="GO:0016020">
    <property type="term" value="C:membrane"/>
    <property type="evidence" value="ECO:0007669"/>
    <property type="project" value="UniProtKB-SubCell"/>
</dbReference>
<dbReference type="Proteomes" id="UP000316621">
    <property type="component" value="Chromosome 9"/>
</dbReference>
<feature type="non-terminal residue" evidence="9">
    <location>
        <position position="1"/>
    </location>
</feature>
<organism evidence="9 10">
    <name type="scientific">Papaver somniferum</name>
    <name type="common">Opium poppy</name>
    <dbReference type="NCBI Taxonomy" id="3469"/>
    <lineage>
        <taxon>Eukaryota</taxon>
        <taxon>Viridiplantae</taxon>
        <taxon>Streptophyta</taxon>
        <taxon>Embryophyta</taxon>
        <taxon>Tracheophyta</taxon>
        <taxon>Spermatophyta</taxon>
        <taxon>Magnoliopsida</taxon>
        <taxon>Ranunculales</taxon>
        <taxon>Papaveraceae</taxon>
        <taxon>Papaveroideae</taxon>
        <taxon>Papaver</taxon>
    </lineage>
</organism>
<gene>
    <name evidence="9" type="ORF">C5167_001305</name>
</gene>
<feature type="domain" description="Amino acid transporter transmembrane" evidence="8">
    <location>
        <begin position="11"/>
        <end position="160"/>
    </location>
</feature>
<dbReference type="PANTHER" id="PTHR48017">
    <property type="entry name" value="OS05G0424000 PROTEIN-RELATED"/>
    <property type="match status" value="1"/>
</dbReference>
<keyword evidence="6 7" id="KW-0472">Membrane</keyword>
<comment type="subcellular location">
    <subcellularLocation>
        <location evidence="1">Membrane</location>
    </subcellularLocation>
</comment>
<name>A0A4Y7KYT2_PAPSO</name>
<feature type="transmembrane region" description="Helical" evidence="7">
    <location>
        <begin position="15"/>
        <end position="32"/>
    </location>
</feature>
<proteinExistence type="predicted"/>
<evidence type="ECO:0000256" key="2">
    <source>
        <dbReference type="ARBA" id="ARBA00022448"/>
    </source>
</evidence>
<reference evidence="9 10" key="1">
    <citation type="journal article" date="2018" name="Science">
        <title>The opium poppy genome and morphinan production.</title>
        <authorList>
            <person name="Guo L."/>
            <person name="Winzer T."/>
            <person name="Yang X."/>
            <person name="Li Y."/>
            <person name="Ning Z."/>
            <person name="He Z."/>
            <person name="Teodor R."/>
            <person name="Lu Y."/>
            <person name="Bowser T.A."/>
            <person name="Graham I.A."/>
            <person name="Ye K."/>
        </authorList>
    </citation>
    <scope>NUCLEOTIDE SEQUENCE [LARGE SCALE GENOMIC DNA]</scope>
    <source>
        <strain evidence="10">cv. HN1</strain>
        <tissue evidence="9">Leaves</tissue>
    </source>
</reference>
<feature type="transmembrane region" description="Helical" evidence="7">
    <location>
        <begin position="84"/>
        <end position="103"/>
    </location>
</feature>
<keyword evidence="3 7" id="KW-0812">Transmembrane</keyword>
<evidence type="ECO:0000259" key="8">
    <source>
        <dbReference type="Pfam" id="PF01490"/>
    </source>
</evidence>
<evidence type="ECO:0000256" key="5">
    <source>
        <dbReference type="ARBA" id="ARBA00022989"/>
    </source>
</evidence>
<keyword evidence="4" id="KW-0029">Amino-acid transport</keyword>
<evidence type="ECO:0000256" key="3">
    <source>
        <dbReference type="ARBA" id="ARBA00022692"/>
    </source>
</evidence>
<evidence type="ECO:0000256" key="1">
    <source>
        <dbReference type="ARBA" id="ARBA00004370"/>
    </source>
</evidence>
<dbReference type="InterPro" id="IPR013057">
    <property type="entry name" value="AA_transpt_TM"/>
</dbReference>
<evidence type="ECO:0000313" key="9">
    <source>
        <dbReference type="EMBL" id="RZC77085.1"/>
    </source>
</evidence>
<evidence type="ECO:0000313" key="10">
    <source>
        <dbReference type="Proteomes" id="UP000316621"/>
    </source>
</evidence>
<keyword evidence="10" id="KW-1185">Reference proteome</keyword>
<sequence length="266" mass="28794">TIYLVLNPENRSMKLYHFLIIFGGLLLILAQIPSFHSLRHINLISLLLCLAYSTCAIAGSIYVGNSSNAPPKDYTIKGDPVDKVFSIFNAVAIIATTFGNGIIPEIQATLAPPVKGKMFKGLSICYTVVSVTFFGVAISGYWAFGNNAGGIIINNFMNESGNALLLERQFSDPKCPALSPRNVIPRLISRSLAVVFSVIVAATLPFFEDIIALVGALGFMPLDFMLPVLFYNLTFKPLKQGAILWLNITIFVVFSALAVIAVVTAV</sequence>
<feature type="transmembrane region" description="Helical" evidence="7">
    <location>
        <begin position="187"/>
        <end position="204"/>
    </location>
</feature>
<protein>
    <recommendedName>
        <fullName evidence="8">Amino acid transporter transmembrane domain-containing protein</fullName>
    </recommendedName>
</protein>
<dbReference type="Pfam" id="PF01490">
    <property type="entry name" value="Aa_trans"/>
    <property type="match status" value="2"/>
</dbReference>
<feature type="transmembrane region" description="Helical" evidence="7">
    <location>
        <begin position="44"/>
        <end position="64"/>
    </location>
</feature>
<accession>A0A4Y7KYT2</accession>
<dbReference type="AlphaFoldDB" id="A0A4Y7KYT2"/>
<dbReference type="OMA" id="IQFAVCC"/>
<feature type="transmembrane region" description="Helical" evidence="7">
    <location>
        <begin position="124"/>
        <end position="142"/>
    </location>
</feature>
<keyword evidence="5 7" id="KW-1133">Transmembrane helix</keyword>
<evidence type="ECO:0000256" key="4">
    <source>
        <dbReference type="ARBA" id="ARBA00022970"/>
    </source>
</evidence>
<feature type="transmembrane region" description="Helical" evidence="7">
    <location>
        <begin position="243"/>
        <end position="265"/>
    </location>
</feature>
<dbReference type="Gramene" id="RZC77085">
    <property type="protein sequence ID" value="RZC77085"/>
    <property type="gene ID" value="C5167_001305"/>
</dbReference>